<organism evidence="5 6">
    <name type="scientific">Lepeophtheirus salmonis</name>
    <name type="common">Salmon louse</name>
    <name type="synonym">Caligus salmonis</name>
    <dbReference type="NCBI Taxonomy" id="72036"/>
    <lineage>
        <taxon>Eukaryota</taxon>
        <taxon>Metazoa</taxon>
        <taxon>Ecdysozoa</taxon>
        <taxon>Arthropoda</taxon>
        <taxon>Crustacea</taxon>
        <taxon>Multicrustacea</taxon>
        <taxon>Hexanauplia</taxon>
        <taxon>Copepoda</taxon>
        <taxon>Siphonostomatoida</taxon>
        <taxon>Caligidae</taxon>
        <taxon>Lepeophtheirus</taxon>
    </lineage>
</organism>
<evidence type="ECO:0000256" key="3">
    <source>
        <dbReference type="ARBA" id="ARBA00024195"/>
    </source>
</evidence>
<dbReference type="Gene3D" id="2.40.10.10">
    <property type="entry name" value="Trypsin-like serine proteases"/>
    <property type="match status" value="1"/>
</dbReference>
<accession>A0A7R8CXY4</accession>
<dbReference type="InterPro" id="IPR013806">
    <property type="entry name" value="Kringle-like"/>
</dbReference>
<evidence type="ECO:0000256" key="4">
    <source>
        <dbReference type="PROSITE-ProRule" id="PRU00479"/>
    </source>
</evidence>
<dbReference type="InterPro" id="IPR009003">
    <property type="entry name" value="Peptidase_S1_PA"/>
</dbReference>
<dbReference type="GO" id="GO:0006508">
    <property type="term" value="P:proteolysis"/>
    <property type="evidence" value="ECO:0007669"/>
    <property type="project" value="InterPro"/>
</dbReference>
<dbReference type="EMBL" id="HG994583">
    <property type="protein sequence ID" value="CAF2919334.1"/>
    <property type="molecule type" value="Genomic_DNA"/>
</dbReference>
<dbReference type="SUPFAM" id="SSF57440">
    <property type="entry name" value="Kringle-like"/>
    <property type="match status" value="1"/>
</dbReference>
<dbReference type="GO" id="GO:0004252">
    <property type="term" value="F:serine-type endopeptidase activity"/>
    <property type="evidence" value="ECO:0007669"/>
    <property type="project" value="InterPro"/>
</dbReference>
<dbReference type="InterPro" id="IPR001254">
    <property type="entry name" value="Trypsin_dom"/>
</dbReference>
<dbReference type="Pfam" id="PF00089">
    <property type="entry name" value="Trypsin"/>
    <property type="match status" value="1"/>
</dbReference>
<dbReference type="PANTHER" id="PTHR24256">
    <property type="entry name" value="TRYPTASE-RELATED"/>
    <property type="match status" value="1"/>
</dbReference>
<dbReference type="InterPro" id="IPR051487">
    <property type="entry name" value="Ser/Thr_Proteases_Immune/Dev"/>
</dbReference>
<sequence>MKFFFETTFLFIFFISIAWSKKCITKDGYTCVFPFIYNYKTYDICTTDFNREMPWCATYMPYTHRYWGYCPQSCFTCGVSNSVTRSCNDGVNRYATDSDIPWHALIKRKNSHSDFFLQWDYLEVKVGNKDMKSLEHVQILNIEKITKHEDYNDLSIRNDIALVKTESKFIFSDLVLPICLNVDKSKIKFGATGTVSGIKGYNMDYLLKSGGVTIYDSIEGRCSYPGVFCTKHSTYIETLYSGASVSMCLNNKCALVGLLATNQLLTSTLDSFIYHFTDIAHFIPWIYSNTI</sequence>
<dbReference type="Gene3D" id="2.10.10.10">
    <property type="entry name" value="Fibronectin, type II, collagen-binding"/>
    <property type="match status" value="1"/>
</dbReference>
<dbReference type="InterPro" id="IPR000562">
    <property type="entry name" value="FN_type2_dom"/>
</dbReference>
<dbReference type="OrthoDB" id="8440449at2759"/>
<evidence type="ECO:0000256" key="2">
    <source>
        <dbReference type="ARBA" id="ARBA00023157"/>
    </source>
</evidence>
<protein>
    <submittedName>
        <fullName evidence="5">MRC</fullName>
    </submittedName>
</protein>
<keyword evidence="2" id="KW-1015">Disulfide bond</keyword>
<dbReference type="PROSITE" id="PS51092">
    <property type="entry name" value="FN2_2"/>
    <property type="match status" value="1"/>
</dbReference>
<evidence type="ECO:0000313" key="6">
    <source>
        <dbReference type="Proteomes" id="UP000675881"/>
    </source>
</evidence>
<evidence type="ECO:0000256" key="1">
    <source>
        <dbReference type="ARBA" id="ARBA00022737"/>
    </source>
</evidence>
<dbReference type="Pfam" id="PF00040">
    <property type="entry name" value="fn2"/>
    <property type="match status" value="1"/>
</dbReference>
<dbReference type="InterPro" id="IPR036943">
    <property type="entry name" value="FN_type2_sf"/>
</dbReference>
<dbReference type="AlphaFoldDB" id="A0A7R8CXY4"/>
<keyword evidence="6" id="KW-1185">Reference proteome</keyword>
<dbReference type="SMART" id="SM00059">
    <property type="entry name" value="FN2"/>
    <property type="match status" value="1"/>
</dbReference>
<gene>
    <name evidence="5" type="ORF">LSAA_8814</name>
</gene>
<proteinExistence type="inferred from homology"/>
<comment type="caution">
    <text evidence="4">Lacks conserved residue(s) required for the propagation of feature annotation.</text>
</comment>
<keyword evidence="1" id="KW-0677">Repeat</keyword>
<comment type="similarity">
    <text evidence="3">Belongs to the peptidase S1 family. CLIP subfamily.</text>
</comment>
<name>A0A7R8CXY4_LEPSM</name>
<dbReference type="Proteomes" id="UP000675881">
    <property type="component" value="Chromosome 4"/>
</dbReference>
<dbReference type="InterPro" id="IPR043504">
    <property type="entry name" value="Peptidase_S1_PA_chymotrypsin"/>
</dbReference>
<reference evidence="5" key="1">
    <citation type="submission" date="2021-02" db="EMBL/GenBank/DDBJ databases">
        <authorList>
            <person name="Bekaert M."/>
        </authorList>
    </citation>
    <scope>NUCLEOTIDE SEQUENCE</scope>
    <source>
        <strain evidence="5">IoA-00</strain>
    </source>
</reference>
<dbReference type="SMART" id="SM00020">
    <property type="entry name" value="Tryp_SPc"/>
    <property type="match status" value="1"/>
</dbReference>
<evidence type="ECO:0000313" key="5">
    <source>
        <dbReference type="EMBL" id="CAF2919334.1"/>
    </source>
</evidence>
<dbReference type="SUPFAM" id="SSF50494">
    <property type="entry name" value="Trypsin-like serine proteases"/>
    <property type="match status" value="1"/>
</dbReference>